<evidence type="ECO:0000259" key="8">
    <source>
        <dbReference type="PROSITE" id="PS50059"/>
    </source>
</evidence>
<comment type="catalytic activity">
    <reaction evidence="1 6 7">
        <text>[protein]-peptidylproline (omega=180) = [protein]-peptidylproline (omega=0)</text>
        <dbReference type="Rhea" id="RHEA:16237"/>
        <dbReference type="Rhea" id="RHEA-COMP:10747"/>
        <dbReference type="Rhea" id="RHEA-COMP:10748"/>
        <dbReference type="ChEBI" id="CHEBI:83833"/>
        <dbReference type="ChEBI" id="CHEBI:83834"/>
        <dbReference type="EC" id="5.2.1.8"/>
    </reaction>
</comment>
<organism evidence="9 10">
    <name type="scientific">Puia dinghuensis</name>
    <dbReference type="NCBI Taxonomy" id="1792502"/>
    <lineage>
        <taxon>Bacteria</taxon>
        <taxon>Pseudomonadati</taxon>
        <taxon>Bacteroidota</taxon>
        <taxon>Chitinophagia</taxon>
        <taxon>Chitinophagales</taxon>
        <taxon>Chitinophagaceae</taxon>
        <taxon>Puia</taxon>
    </lineage>
</organism>
<dbReference type="GO" id="GO:0006457">
    <property type="term" value="P:protein folding"/>
    <property type="evidence" value="ECO:0007669"/>
    <property type="project" value="InterPro"/>
</dbReference>
<evidence type="ECO:0000256" key="6">
    <source>
        <dbReference type="PROSITE-ProRule" id="PRU00277"/>
    </source>
</evidence>
<dbReference type="GO" id="GO:0003755">
    <property type="term" value="F:peptidyl-prolyl cis-trans isomerase activity"/>
    <property type="evidence" value="ECO:0007669"/>
    <property type="project" value="UniProtKB-UniRule"/>
</dbReference>
<evidence type="ECO:0000313" key="9">
    <source>
        <dbReference type="EMBL" id="GGB00173.1"/>
    </source>
</evidence>
<keyword evidence="5 6" id="KW-0413">Isomerase</keyword>
<proteinExistence type="inferred from homology"/>
<protein>
    <recommendedName>
        <fullName evidence="7">Peptidyl-prolyl cis-trans isomerase</fullName>
        <ecNumber evidence="7">5.2.1.8</ecNumber>
    </recommendedName>
</protein>
<evidence type="ECO:0000313" key="10">
    <source>
        <dbReference type="Proteomes" id="UP000607559"/>
    </source>
</evidence>
<evidence type="ECO:0000256" key="2">
    <source>
        <dbReference type="ARBA" id="ARBA00006577"/>
    </source>
</evidence>
<dbReference type="FunFam" id="3.10.50.40:FF:000045">
    <property type="entry name" value="Peptidyl-prolyl cis-trans isomerase"/>
    <property type="match status" value="1"/>
</dbReference>
<dbReference type="PANTHER" id="PTHR43811">
    <property type="entry name" value="FKBP-TYPE PEPTIDYL-PROLYL CIS-TRANS ISOMERASE FKPA"/>
    <property type="match status" value="1"/>
</dbReference>
<reference evidence="9" key="2">
    <citation type="submission" date="2020-09" db="EMBL/GenBank/DDBJ databases">
        <authorList>
            <person name="Sun Q."/>
            <person name="Zhou Y."/>
        </authorList>
    </citation>
    <scope>NUCLEOTIDE SEQUENCE</scope>
    <source>
        <strain evidence="9">CGMCC 1.15448</strain>
    </source>
</reference>
<dbReference type="Proteomes" id="UP000607559">
    <property type="component" value="Unassembled WGS sequence"/>
</dbReference>
<evidence type="ECO:0000256" key="3">
    <source>
        <dbReference type="ARBA" id="ARBA00022729"/>
    </source>
</evidence>
<dbReference type="InterPro" id="IPR001179">
    <property type="entry name" value="PPIase_FKBP_dom"/>
</dbReference>
<dbReference type="EC" id="5.2.1.8" evidence="7"/>
<reference evidence="9" key="1">
    <citation type="journal article" date="2014" name="Int. J. Syst. Evol. Microbiol.">
        <title>Complete genome sequence of Corynebacterium casei LMG S-19264T (=DSM 44701T), isolated from a smear-ripened cheese.</title>
        <authorList>
            <consortium name="US DOE Joint Genome Institute (JGI-PGF)"/>
            <person name="Walter F."/>
            <person name="Albersmeier A."/>
            <person name="Kalinowski J."/>
            <person name="Ruckert C."/>
        </authorList>
    </citation>
    <scope>NUCLEOTIDE SEQUENCE</scope>
    <source>
        <strain evidence="9">CGMCC 1.15448</strain>
    </source>
</reference>
<dbReference type="PROSITE" id="PS50059">
    <property type="entry name" value="FKBP_PPIASE"/>
    <property type="match status" value="1"/>
</dbReference>
<accession>A0A8J2UD98</accession>
<comment type="similarity">
    <text evidence="2 7">Belongs to the FKBP-type PPIase family.</text>
</comment>
<dbReference type="Pfam" id="PF01346">
    <property type="entry name" value="FKBP_N"/>
    <property type="match status" value="1"/>
</dbReference>
<dbReference type="InterPro" id="IPR000774">
    <property type="entry name" value="PPIase_FKBP_N"/>
</dbReference>
<dbReference type="AlphaFoldDB" id="A0A8J2UD98"/>
<feature type="domain" description="PPIase FKBP-type" evidence="8">
    <location>
        <begin position="58"/>
        <end position="144"/>
    </location>
</feature>
<dbReference type="PANTHER" id="PTHR43811:SF19">
    <property type="entry name" value="39 KDA FK506-BINDING NUCLEAR PROTEIN"/>
    <property type="match status" value="1"/>
</dbReference>
<evidence type="ECO:0000256" key="7">
    <source>
        <dbReference type="RuleBase" id="RU003915"/>
    </source>
</evidence>
<dbReference type="Gene3D" id="3.10.50.40">
    <property type="match status" value="1"/>
</dbReference>
<name>A0A8J2UD98_9BACT</name>
<dbReference type="RefSeq" id="WP_188931876.1">
    <property type="nucleotide sequence ID" value="NZ_BMJC01000002.1"/>
</dbReference>
<sequence length="144" mass="15666">MGIADKLFQLKNEKAAANLKAGQEFLESNKTKPGVVILPSGLQYEILTEGAGAKPSASNKVTCHYHGTLIDGTVFDSSVRRGQPATFPLNMVIKGWTEGLQLMPTGSKWRFFIPPHLGYGERQVSAEIGPNSTLIFDVELISFT</sequence>
<keyword evidence="10" id="KW-1185">Reference proteome</keyword>
<comment type="caution">
    <text evidence="9">The sequence shown here is derived from an EMBL/GenBank/DDBJ whole genome shotgun (WGS) entry which is preliminary data.</text>
</comment>
<dbReference type="SUPFAM" id="SSF54534">
    <property type="entry name" value="FKBP-like"/>
    <property type="match status" value="1"/>
</dbReference>
<dbReference type="Pfam" id="PF00254">
    <property type="entry name" value="FKBP_C"/>
    <property type="match status" value="1"/>
</dbReference>
<evidence type="ECO:0000256" key="1">
    <source>
        <dbReference type="ARBA" id="ARBA00000971"/>
    </source>
</evidence>
<dbReference type="InterPro" id="IPR046357">
    <property type="entry name" value="PPIase_dom_sf"/>
</dbReference>
<dbReference type="Gene3D" id="6.10.250.2970">
    <property type="match status" value="1"/>
</dbReference>
<keyword evidence="4 6" id="KW-0697">Rotamase</keyword>
<keyword evidence="3" id="KW-0732">Signal</keyword>
<gene>
    <name evidence="9" type="ORF">GCM10011511_24380</name>
</gene>
<dbReference type="EMBL" id="BMJC01000002">
    <property type="protein sequence ID" value="GGB00173.1"/>
    <property type="molecule type" value="Genomic_DNA"/>
</dbReference>
<evidence type="ECO:0000256" key="5">
    <source>
        <dbReference type="ARBA" id="ARBA00023235"/>
    </source>
</evidence>
<evidence type="ECO:0000256" key="4">
    <source>
        <dbReference type="ARBA" id="ARBA00023110"/>
    </source>
</evidence>